<sequence>MISIQNVSKSFGSTIAVNDISFEVKEGENFILIGTSGCGKTTTLRLINRLLEPDKGTIIVNGKNVFAEKPEILRRGIGYVLQNNSLFPHYTVRENIGVVPGLLQWDKNKTGERVNELVDKLQLQHDWLDKYPSQLSGGQQQRVNIARALAAYPPVLLMDEPFGALDAITRTAIRKEFAHLDELTKKTIVMVTHDIAEAIELGNTICLMNNGKIVQVGTPAQLLNEPATEFVKDFFANYKLTAR</sequence>
<organism evidence="1 2">
    <name type="scientific">Russula earlei</name>
    <dbReference type="NCBI Taxonomy" id="71964"/>
    <lineage>
        <taxon>Eukaryota</taxon>
        <taxon>Fungi</taxon>
        <taxon>Dikarya</taxon>
        <taxon>Basidiomycota</taxon>
        <taxon>Agaricomycotina</taxon>
        <taxon>Agaricomycetes</taxon>
        <taxon>Russulales</taxon>
        <taxon>Russulaceae</taxon>
        <taxon>Russula</taxon>
    </lineage>
</organism>
<comment type="caution">
    <text evidence="1">The sequence shown here is derived from an EMBL/GenBank/DDBJ whole genome shotgun (WGS) entry which is preliminary data.</text>
</comment>
<accession>A0ACC0TWD5</accession>
<name>A0ACC0TWD5_9AGAM</name>
<evidence type="ECO:0000313" key="2">
    <source>
        <dbReference type="Proteomes" id="UP001207468"/>
    </source>
</evidence>
<dbReference type="EMBL" id="JAGFNK010000526">
    <property type="protein sequence ID" value="KAI9449149.1"/>
    <property type="molecule type" value="Genomic_DNA"/>
</dbReference>
<protein>
    <submittedName>
        <fullName evidence="1">ABC transporter related protein</fullName>
    </submittedName>
</protein>
<keyword evidence="2" id="KW-1185">Reference proteome</keyword>
<evidence type="ECO:0000313" key="1">
    <source>
        <dbReference type="EMBL" id="KAI9449149.1"/>
    </source>
</evidence>
<dbReference type="Proteomes" id="UP001207468">
    <property type="component" value="Unassembled WGS sequence"/>
</dbReference>
<proteinExistence type="predicted"/>
<reference evidence="1" key="1">
    <citation type="submission" date="2021-03" db="EMBL/GenBank/DDBJ databases">
        <title>Evolutionary priming and transition to the ectomycorrhizal habit in an iconic lineage of mushroom-forming fungi: is preadaptation a requirement?</title>
        <authorList>
            <consortium name="DOE Joint Genome Institute"/>
            <person name="Looney B.P."/>
            <person name="Miyauchi S."/>
            <person name="Morin E."/>
            <person name="Drula E."/>
            <person name="Courty P.E."/>
            <person name="Chicoki N."/>
            <person name="Fauchery L."/>
            <person name="Kohler A."/>
            <person name="Kuo A."/>
            <person name="LaButti K."/>
            <person name="Pangilinan J."/>
            <person name="Lipzen A."/>
            <person name="Riley R."/>
            <person name="Andreopoulos W."/>
            <person name="He G."/>
            <person name="Johnson J."/>
            <person name="Barry K.W."/>
            <person name="Grigoriev I.V."/>
            <person name="Nagy L."/>
            <person name="Hibbett D."/>
            <person name="Henrissat B."/>
            <person name="Matheny P.B."/>
            <person name="Labbe J."/>
            <person name="Martin A.F."/>
        </authorList>
    </citation>
    <scope>NUCLEOTIDE SEQUENCE</scope>
    <source>
        <strain evidence="1">BPL698</strain>
    </source>
</reference>
<gene>
    <name evidence="1" type="ORF">F5148DRAFT_987759</name>
</gene>